<dbReference type="EMBL" id="CP002355">
    <property type="protein sequence ID" value="ADR33622.1"/>
    <property type="molecule type" value="Genomic_DNA"/>
</dbReference>
<feature type="chain" id="PRO_5003187542" evidence="1">
    <location>
        <begin position="20"/>
        <end position="402"/>
    </location>
</feature>
<dbReference type="Pfam" id="PF13200">
    <property type="entry name" value="DUF4015"/>
    <property type="match status" value="1"/>
</dbReference>
<evidence type="ECO:0000313" key="4">
    <source>
        <dbReference type="Proteomes" id="UP000008721"/>
    </source>
</evidence>
<dbReference type="eggNOG" id="COG1306">
    <property type="taxonomic scope" value="Bacteria"/>
</dbReference>
<proteinExistence type="predicted"/>
<keyword evidence="1" id="KW-0732">Signal</keyword>
<dbReference type="InterPro" id="IPR025275">
    <property type="entry name" value="DUF4015"/>
</dbReference>
<dbReference type="Proteomes" id="UP000008721">
    <property type="component" value="Chromosome"/>
</dbReference>
<dbReference type="STRING" id="709032.Sulku_0958"/>
<accession>E4U2N7</accession>
<evidence type="ECO:0000259" key="2">
    <source>
        <dbReference type="Pfam" id="PF13200"/>
    </source>
</evidence>
<dbReference type="InterPro" id="IPR017853">
    <property type="entry name" value="GH"/>
</dbReference>
<sequence>MRALLVLAASATLSWGAFISGTVLDKTTSKPIANAIIISQNKEYRSDCNGLFKVPSSPIIGVRAVGYERKFYKSGGKMYLKPFNPKALYLSSFGATSSKIMGNAKHLLETTEINALVIDMKMDRGQIAFKTTNPTANAIGAQEIVLFKDVKKFVADLHKEGIYVIARIVSFKDTPYVTAHPEMGVRTNDGGLFKDKEGLYWIDPSRKEPRNYIIGIAAEAAAAGFDEIQFDYVRFPDRKGVKFSVENTQAERVKAIAGFLEEAREKLTPYNVFISADIFGYVSWHNADIEIGQRVDALSPYVDYLSPMLYPSGFNAGIPGYPDPVKANYEIVKLSLDKALEKSGTSPLAYRPWLQAFRDYAFDRRVYGAKEIREQIAASEAFGSCGWILWNPRNVYSSEGLK</sequence>
<keyword evidence="4" id="KW-1185">Reference proteome</keyword>
<dbReference type="SUPFAM" id="SSF51445">
    <property type="entry name" value="(Trans)glycosidases"/>
    <property type="match status" value="1"/>
</dbReference>
<dbReference type="HOGENOM" id="CLU_030168_2_1_7"/>
<dbReference type="KEGG" id="sku:Sulku_0958"/>
<evidence type="ECO:0000313" key="3">
    <source>
        <dbReference type="EMBL" id="ADR33622.1"/>
    </source>
</evidence>
<protein>
    <submittedName>
        <fullName evidence="3">GTP-binding protein</fullName>
    </submittedName>
</protein>
<feature type="domain" description="DUF4015" evidence="2">
    <location>
        <begin position="87"/>
        <end position="396"/>
    </location>
</feature>
<reference evidence="3 4" key="1">
    <citation type="journal article" date="2012" name="Stand. Genomic Sci.">
        <title>Complete genome sequence of the sulfur compounds oxidizing chemolithoautotroph Sulfuricurvum kujiense type strain (YK-1(T)).</title>
        <authorList>
            <person name="Han C."/>
            <person name="Kotsyurbenko O."/>
            <person name="Chertkov O."/>
            <person name="Held B."/>
            <person name="Lapidus A."/>
            <person name="Nolan M."/>
            <person name="Lucas S."/>
            <person name="Hammon N."/>
            <person name="Deshpande S."/>
            <person name="Cheng J.F."/>
            <person name="Tapia R."/>
            <person name="Goodwin L.A."/>
            <person name="Pitluck S."/>
            <person name="Liolios K."/>
            <person name="Pagani I."/>
            <person name="Ivanova N."/>
            <person name="Mavromatis K."/>
            <person name="Mikhailova N."/>
            <person name="Pati A."/>
            <person name="Chen A."/>
            <person name="Palaniappan K."/>
            <person name="Land M."/>
            <person name="Hauser L."/>
            <person name="Chang Y.J."/>
            <person name="Jeffries C.D."/>
            <person name="Brambilla E.M."/>
            <person name="Rohde M."/>
            <person name="Spring S."/>
            <person name="Sikorski J."/>
            <person name="Goker M."/>
            <person name="Woyke T."/>
            <person name="Bristow J."/>
            <person name="Eisen J.A."/>
            <person name="Markowitz V."/>
            <person name="Hugenholtz P."/>
            <person name="Kyrpides N.C."/>
            <person name="Klenk H.P."/>
            <person name="Detter J.C."/>
        </authorList>
    </citation>
    <scope>NUCLEOTIDE SEQUENCE [LARGE SCALE GENOMIC DNA]</scope>
    <source>
        <strain evidence="4">ATCC BAA-921 / DSM 16994 / JCM 11577 / YK-1</strain>
    </source>
</reference>
<dbReference type="Gene3D" id="3.20.20.80">
    <property type="entry name" value="Glycosidases"/>
    <property type="match status" value="1"/>
</dbReference>
<organism evidence="3 4">
    <name type="scientific">Sulfuricurvum kujiense (strain ATCC BAA-921 / DSM 16994 / JCM 11577 / YK-1)</name>
    <dbReference type="NCBI Taxonomy" id="709032"/>
    <lineage>
        <taxon>Bacteria</taxon>
        <taxon>Pseudomonadati</taxon>
        <taxon>Campylobacterota</taxon>
        <taxon>Epsilonproteobacteria</taxon>
        <taxon>Campylobacterales</taxon>
        <taxon>Sulfurimonadaceae</taxon>
        <taxon>Sulfuricurvum</taxon>
    </lineage>
</organism>
<name>E4U2N7_SULKY</name>
<feature type="signal peptide" evidence="1">
    <location>
        <begin position="1"/>
        <end position="19"/>
    </location>
</feature>
<evidence type="ECO:0000256" key="1">
    <source>
        <dbReference type="SAM" id="SignalP"/>
    </source>
</evidence>
<gene>
    <name evidence="3" type="ordered locus">Sulku_0958</name>
</gene>
<dbReference type="RefSeq" id="WP_013459819.1">
    <property type="nucleotide sequence ID" value="NC_014762.1"/>
</dbReference>
<dbReference type="AlphaFoldDB" id="E4U2N7"/>